<proteinExistence type="predicted"/>
<accession>A0A0C3QDS0</accession>
<protein>
    <submittedName>
        <fullName evidence="1">Uncharacterized protein</fullName>
    </submittedName>
</protein>
<gene>
    <name evidence="1" type="ORF">M407DRAFT_114049</name>
</gene>
<keyword evidence="2" id="KW-1185">Reference proteome</keyword>
<dbReference type="AlphaFoldDB" id="A0A0C3QDS0"/>
<reference evidence="2" key="2">
    <citation type="submission" date="2015-01" db="EMBL/GenBank/DDBJ databases">
        <title>Evolutionary Origins and Diversification of the Mycorrhizal Mutualists.</title>
        <authorList>
            <consortium name="DOE Joint Genome Institute"/>
            <consortium name="Mycorrhizal Genomics Consortium"/>
            <person name="Kohler A."/>
            <person name="Kuo A."/>
            <person name="Nagy L.G."/>
            <person name="Floudas D."/>
            <person name="Copeland A."/>
            <person name="Barry K.W."/>
            <person name="Cichocki N."/>
            <person name="Veneault-Fourrey C."/>
            <person name="LaButti K."/>
            <person name="Lindquist E.A."/>
            <person name="Lipzen A."/>
            <person name="Lundell T."/>
            <person name="Morin E."/>
            <person name="Murat C."/>
            <person name="Riley R."/>
            <person name="Ohm R."/>
            <person name="Sun H."/>
            <person name="Tunlid A."/>
            <person name="Henrissat B."/>
            <person name="Grigoriev I.V."/>
            <person name="Hibbett D.S."/>
            <person name="Martin F."/>
        </authorList>
    </citation>
    <scope>NUCLEOTIDE SEQUENCE [LARGE SCALE GENOMIC DNA]</scope>
    <source>
        <strain evidence="2">MUT 4182</strain>
    </source>
</reference>
<dbReference type="EMBL" id="KN823095">
    <property type="protein sequence ID" value="KIO22994.1"/>
    <property type="molecule type" value="Genomic_DNA"/>
</dbReference>
<evidence type="ECO:0000313" key="2">
    <source>
        <dbReference type="Proteomes" id="UP000054248"/>
    </source>
</evidence>
<evidence type="ECO:0000313" key="1">
    <source>
        <dbReference type="EMBL" id="KIO22994.1"/>
    </source>
</evidence>
<reference evidence="1 2" key="1">
    <citation type="submission" date="2014-04" db="EMBL/GenBank/DDBJ databases">
        <authorList>
            <consortium name="DOE Joint Genome Institute"/>
            <person name="Kuo A."/>
            <person name="Girlanda M."/>
            <person name="Perotto S."/>
            <person name="Kohler A."/>
            <person name="Nagy L.G."/>
            <person name="Floudas D."/>
            <person name="Copeland A."/>
            <person name="Barry K.W."/>
            <person name="Cichocki N."/>
            <person name="Veneault-Fourrey C."/>
            <person name="LaButti K."/>
            <person name="Lindquist E.A."/>
            <person name="Lipzen A."/>
            <person name="Lundell T."/>
            <person name="Morin E."/>
            <person name="Murat C."/>
            <person name="Sun H."/>
            <person name="Tunlid A."/>
            <person name="Henrissat B."/>
            <person name="Grigoriev I.V."/>
            <person name="Hibbett D.S."/>
            <person name="Martin F."/>
            <person name="Nordberg H.P."/>
            <person name="Cantor M.N."/>
            <person name="Hua S.X."/>
        </authorList>
    </citation>
    <scope>NUCLEOTIDE SEQUENCE [LARGE SCALE GENOMIC DNA]</scope>
    <source>
        <strain evidence="1 2">MUT 4182</strain>
    </source>
</reference>
<sequence length="78" mass="8526">MTRPLPQNECLAGIRTIDFLLPVSPLSSRHPSEILISLRLFGLSVSVILSPRLLCIHRLVIFISPWVGSEGANFSGVS</sequence>
<name>A0A0C3QDS0_9AGAM</name>
<dbReference type="HOGENOM" id="CLU_2623805_0_0_1"/>
<dbReference type="Proteomes" id="UP000054248">
    <property type="component" value="Unassembled WGS sequence"/>
</dbReference>
<organism evidence="1 2">
    <name type="scientific">Tulasnella calospora MUT 4182</name>
    <dbReference type="NCBI Taxonomy" id="1051891"/>
    <lineage>
        <taxon>Eukaryota</taxon>
        <taxon>Fungi</taxon>
        <taxon>Dikarya</taxon>
        <taxon>Basidiomycota</taxon>
        <taxon>Agaricomycotina</taxon>
        <taxon>Agaricomycetes</taxon>
        <taxon>Cantharellales</taxon>
        <taxon>Tulasnellaceae</taxon>
        <taxon>Tulasnella</taxon>
    </lineage>
</organism>